<dbReference type="GO" id="GO:0035312">
    <property type="term" value="F:5'-3' DNA exonuclease activity"/>
    <property type="evidence" value="ECO:0007669"/>
    <property type="project" value="TreeGrafter"/>
</dbReference>
<dbReference type="InterPro" id="IPR003141">
    <property type="entry name" value="Pol/His_phosphatase_N"/>
</dbReference>
<dbReference type="InterPro" id="IPR052018">
    <property type="entry name" value="PHP_domain"/>
</dbReference>
<dbReference type="AlphaFoldDB" id="A0A233V5L9"/>
<dbReference type="PANTHER" id="PTHR42924:SF3">
    <property type="entry name" value="POLYMERASE_HISTIDINOL PHOSPHATASE N-TERMINAL DOMAIN-CONTAINING PROTEIN"/>
    <property type="match status" value="1"/>
</dbReference>
<dbReference type="Proteomes" id="UP000215413">
    <property type="component" value="Unassembled WGS sequence"/>
</dbReference>
<evidence type="ECO:0000259" key="1">
    <source>
        <dbReference type="SMART" id="SM00481"/>
    </source>
</evidence>
<dbReference type="Gene3D" id="3.20.20.140">
    <property type="entry name" value="Metal-dependent hydrolases"/>
    <property type="match status" value="1"/>
</dbReference>
<dbReference type="SMART" id="SM00481">
    <property type="entry name" value="POLIIIAc"/>
    <property type="match status" value="1"/>
</dbReference>
<dbReference type="NCBIfam" id="NF038032">
    <property type="entry name" value="CehA_McbA_metalo"/>
    <property type="match status" value="1"/>
</dbReference>
<feature type="domain" description="Polymerase/histidinol phosphatase N-terminal" evidence="1">
    <location>
        <begin position="152"/>
        <end position="212"/>
    </location>
</feature>
<evidence type="ECO:0000313" key="2">
    <source>
        <dbReference type="EMBL" id="OXZ27691.1"/>
    </source>
</evidence>
<dbReference type="CDD" id="cd07432">
    <property type="entry name" value="PHP_HisPPase"/>
    <property type="match status" value="1"/>
</dbReference>
<gene>
    <name evidence="2" type="ORF">B9N49_05010</name>
</gene>
<name>A0A233V5L9_FINMA</name>
<evidence type="ECO:0000313" key="3">
    <source>
        <dbReference type="Proteomes" id="UP000215413"/>
    </source>
</evidence>
<accession>A0A233V5L9</accession>
<sequence length="476" mass="55638">MKDRLLFNNDRNNFLETNLKKKYDKITFNIKCNVITISISWKNNKNLLFMYLFGPDKNLYGQIVTNSKDGTRCISTISDYTSPCCKTLKSSETFQGEWTIEYAIYGKVESNTASILVKEEDEFNDKLKEISLIERPKISEHTIYDEMKWYAGDFHTHTIFSDGKMTREENSDIAKKQDLDFFIPTDHNIFHYKWPKSDDVFIYPGVEITSSYGHINLLFSEKNPFEEHSIFEIENKTSLIEIIKEAEKYSIVSINHPFMPPWDFLLGDLPLEYVKILEIINDPTYKTSINATNDAIDKWNCLLNDGYKVVGIGGSDSHLRPNEKYTNSEYPSILGDPKTYLYSKSNSWNDLKQALVQGDVVVSRKDFIDLNTHGLNRENNSFEGKVFLESKLTNETFHGLDLYHNWIVDGKTILKEKGLVSKLNQEIDLKYHWIRLDITDEDDNLYGFTNPIFFNRDEKTQSMKYWKDLMVKKYEN</sequence>
<organism evidence="2 3">
    <name type="scientific">Finegoldia magna</name>
    <name type="common">Peptostreptococcus magnus</name>
    <dbReference type="NCBI Taxonomy" id="1260"/>
    <lineage>
        <taxon>Bacteria</taxon>
        <taxon>Bacillati</taxon>
        <taxon>Bacillota</taxon>
        <taxon>Tissierellia</taxon>
        <taxon>Tissierellales</taxon>
        <taxon>Peptoniphilaceae</taxon>
        <taxon>Finegoldia</taxon>
    </lineage>
</organism>
<dbReference type="GO" id="GO:0004534">
    <property type="term" value="F:5'-3' RNA exonuclease activity"/>
    <property type="evidence" value="ECO:0007669"/>
    <property type="project" value="TreeGrafter"/>
</dbReference>
<proteinExistence type="predicted"/>
<reference evidence="3" key="1">
    <citation type="submission" date="2017-04" db="EMBL/GenBank/DDBJ databases">
        <title>Finegoldia magna isolated from orthopedic joint implant-associated infections.</title>
        <authorList>
            <person name="Bjorklund S."/>
            <person name="Bruggemann H."/>
            <person name="Jensen A."/>
            <person name="Hellmark B."/>
            <person name="Soderquist B."/>
        </authorList>
    </citation>
    <scope>NUCLEOTIDE SEQUENCE [LARGE SCALE GENOMIC DNA]</scope>
    <source>
        <strain evidence="3">CCUG 54800</strain>
    </source>
</reference>
<dbReference type="InterPro" id="IPR016195">
    <property type="entry name" value="Pol/histidinol_Pase-like"/>
</dbReference>
<dbReference type="EMBL" id="NDYC01000019">
    <property type="protein sequence ID" value="OXZ27691.1"/>
    <property type="molecule type" value="Genomic_DNA"/>
</dbReference>
<comment type="caution">
    <text evidence="2">The sequence shown here is derived from an EMBL/GenBank/DDBJ whole genome shotgun (WGS) entry which is preliminary data.</text>
</comment>
<protein>
    <recommendedName>
        <fullName evidence="1">Polymerase/histidinol phosphatase N-terminal domain-containing protein</fullName>
    </recommendedName>
</protein>
<dbReference type="RefSeq" id="WP_094205799.1">
    <property type="nucleotide sequence ID" value="NZ_NDYC01000019.1"/>
</dbReference>
<dbReference type="SUPFAM" id="SSF89550">
    <property type="entry name" value="PHP domain-like"/>
    <property type="match status" value="1"/>
</dbReference>
<dbReference type="PANTHER" id="PTHR42924">
    <property type="entry name" value="EXONUCLEASE"/>
    <property type="match status" value="1"/>
</dbReference>